<evidence type="ECO:0000256" key="1">
    <source>
        <dbReference type="SAM" id="MobiDB-lite"/>
    </source>
</evidence>
<dbReference type="AlphaFoldDB" id="A0A6A4JJ22"/>
<feature type="region of interest" description="Disordered" evidence="1">
    <location>
        <begin position="171"/>
        <end position="193"/>
    </location>
</feature>
<dbReference type="EMBL" id="WIXP02000002">
    <property type="protein sequence ID" value="KAF6215116.1"/>
    <property type="molecule type" value="Genomic_DNA"/>
</dbReference>
<feature type="region of interest" description="Disordered" evidence="1">
    <location>
        <begin position="16"/>
        <end position="155"/>
    </location>
</feature>
<reference evidence="2" key="1">
    <citation type="journal article" date="2021" name="Mol. Ecol. Resour.">
        <title>Apolygus lucorum genome provides insights into omnivorousness and mesophyll feeding.</title>
        <authorList>
            <person name="Liu Y."/>
            <person name="Liu H."/>
            <person name="Wang H."/>
            <person name="Huang T."/>
            <person name="Liu B."/>
            <person name="Yang B."/>
            <person name="Yin L."/>
            <person name="Li B."/>
            <person name="Zhang Y."/>
            <person name="Zhang S."/>
            <person name="Jiang F."/>
            <person name="Zhang X."/>
            <person name="Ren Y."/>
            <person name="Wang B."/>
            <person name="Wang S."/>
            <person name="Lu Y."/>
            <person name="Wu K."/>
            <person name="Fan W."/>
            <person name="Wang G."/>
        </authorList>
    </citation>
    <scope>NUCLEOTIDE SEQUENCE</scope>
    <source>
        <strain evidence="2">12Hb</strain>
    </source>
</reference>
<evidence type="ECO:0000313" key="3">
    <source>
        <dbReference type="Proteomes" id="UP000466442"/>
    </source>
</evidence>
<proteinExistence type="predicted"/>
<protein>
    <submittedName>
        <fullName evidence="2">Uncharacterized protein</fullName>
    </submittedName>
</protein>
<keyword evidence="3" id="KW-1185">Reference proteome</keyword>
<sequence length="272" mass="28892">MAPCTESTENLWAIQPGVAPASAFPPPPSTEDCEQDTSSKRLRPNKSAYPKAPPCTKSTENLWAIQPGVAPASAFPPPLSTEDCEQDTSSNRLRPNKSAYPKAPPCTKSSENLWAIQPGVAPASAFPPPLSTEDCEQDTSSKMLRPNKSAYPKAPPCTKSSENLWAIQPGVAPASAFPPPPSTEDCEQDTSSNRLRLNKSAYPKAPPCTKSTENLWAIQPGVALHQPSPHHLPLKTVNRIPPATGSGLISQPILKLLHAPSPLKTSGLCSLG</sequence>
<name>A0A6A4JJ22_APOLU</name>
<dbReference type="Proteomes" id="UP000466442">
    <property type="component" value="Unassembled WGS sequence"/>
</dbReference>
<comment type="caution">
    <text evidence="2">The sequence shown here is derived from an EMBL/GenBank/DDBJ whole genome shotgun (WGS) entry which is preliminary data.</text>
</comment>
<organism evidence="2 3">
    <name type="scientific">Apolygus lucorum</name>
    <name type="common">Small green plant bug</name>
    <name type="synonym">Lygocoris lucorum</name>
    <dbReference type="NCBI Taxonomy" id="248454"/>
    <lineage>
        <taxon>Eukaryota</taxon>
        <taxon>Metazoa</taxon>
        <taxon>Ecdysozoa</taxon>
        <taxon>Arthropoda</taxon>
        <taxon>Hexapoda</taxon>
        <taxon>Insecta</taxon>
        <taxon>Pterygota</taxon>
        <taxon>Neoptera</taxon>
        <taxon>Paraneoptera</taxon>
        <taxon>Hemiptera</taxon>
        <taxon>Heteroptera</taxon>
        <taxon>Panheteroptera</taxon>
        <taxon>Cimicomorpha</taxon>
        <taxon>Miridae</taxon>
        <taxon>Mirini</taxon>
        <taxon>Apolygus</taxon>
    </lineage>
</organism>
<accession>A0A6A4JJ22</accession>
<evidence type="ECO:0000313" key="2">
    <source>
        <dbReference type="EMBL" id="KAF6215116.1"/>
    </source>
</evidence>
<gene>
    <name evidence="2" type="ORF">GE061_009865</name>
</gene>